<dbReference type="AlphaFoldDB" id="A0A4Z2FE20"/>
<evidence type="ECO:0000313" key="3">
    <source>
        <dbReference type="Proteomes" id="UP000314294"/>
    </source>
</evidence>
<feature type="compositionally biased region" description="Polar residues" evidence="1">
    <location>
        <begin position="36"/>
        <end position="52"/>
    </location>
</feature>
<reference evidence="2 3" key="1">
    <citation type="submission" date="2019-03" db="EMBL/GenBank/DDBJ databases">
        <title>First draft genome of Liparis tanakae, snailfish: a comprehensive survey of snailfish specific genes.</title>
        <authorList>
            <person name="Kim W."/>
            <person name="Song I."/>
            <person name="Jeong J.-H."/>
            <person name="Kim D."/>
            <person name="Kim S."/>
            <person name="Ryu S."/>
            <person name="Song J.Y."/>
            <person name="Lee S.K."/>
        </authorList>
    </citation>
    <scope>NUCLEOTIDE SEQUENCE [LARGE SCALE GENOMIC DNA]</scope>
    <source>
        <tissue evidence="2">Muscle</tissue>
    </source>
</reference>
<gene>
    <name evidence="2" type="ORF">EYF80_050439</name>
</gene>
<protein>
    <submittedName>
        <fullName evidence="2">Uncharacterized protein</fullName>
    </submittedName>
</protein>
<accession>A0A4Z2FE20</accession>
<proteinExistence type="predicted"/>
<feature type="region of interest" description="Disordered" evidence="1">
    <location>
        <begin position="1"/>
        <end position="72"/>
    </location>
</feature>
<sequence>MEPRLVSVSPANTCHKAAESEECRHTHTHLQDSRSAETLTTLSSEGQRSPSGSEPDFIPPKTQVSLHNNLQH</sequence>
<dbReference type="EMBL" id="SRLO01001283">
    <property type="protein sequence ID" value="TNN39408.1"/>
    <property type="molecule type" value="Genomic_DNA"/>
</dbReference>
<comment type="caution">
    <text evidence="2">The sequence shown here is derived from an EMBL/GenBank/DDBJ whole genome shotgun (WGS) entry which is preliminary data.</text>
</comment>
<evidence type="ECO:0000313" key="2">
    <source>
        <dbReference type="EMBL" id="TNN39408.1"/>
    </source>
</evidence>
<feature type="compositionally biased region" description="Polar residues" evidence="1">
    <location>
        <begin position="62"/>
        <end position="72"/>
    </location>
</feature>
<feature type="compositionally biased region" description="Basic and acidic residues" evidence="1">
    <location>
        <begin position="16"/>
        <end position="35"/>
    </location>
</feature>
<organism evidence="2 3">
    <name type="scientific">Liparis tanakae</name>
    <name type="common">Tanaka's snailfish</name>
    <dbReference type="NCBI Taxonomy" id="230148"/>
    <lineage>
        <taxon>Eukaryota</taxon>
        <taxon>Metazoa</taxon>
        <taxon>Chordata</taxon>
        <taxon>Craniata</taxon>
        <taxon>Vertebrata</taxon>
        <taxon>Euteleostomi</taxon>
        <taxon>Actinopterygii</taxon>
        <taxon>Neopterygii</taxon>
        <taxon>Teleostei</taxon>
        <taxon>Neoteleostei</taxon>
        <taxon>Acanthomorphata</taxon>
        <taxon>Eupercaria</taxon>
        <taxon>Perciformes</taxon>
        <taxon>Cottioidei</taxon>
        <taxon>Cottales</taxon>
        <taxon>Liparidae</taxon>
        <taxon>Liparis</taxon>
    </lineage>
</organism>
<evidence type="ECO:0000256" key="1">
    <source>
        <dbReference type="SAM" id="MobiDB-lite"/>
    </source>
</evidence>
<name>A0A4Z2FE20_9TELE</name>
<keyword evidence="3" id="KW-1185">Reference proteome</keyword>
<dbReference type="Proteomes" id="UP000314294">
    <property type="component" value="Unassembled WGS sequence"/>
</dbReference>